<evidence type="ECO:0000313" key="2">
    <source>
        <dbReference type="EMBL" id="GLQ06823.1"/>
    </source>
</evidence>
<dbReference type="Proteomes" id="UP001161409">
    <property type="component" value="Unassembled WGS sequence"/>
</dbReference>
<dbReference type="PANTHER" id="PTHR48050">
    <property type="entry name" value="STEROL 3-BETA-GLUCOSYLTRANSFERASE"/>
    <property type="match status" value="1"/>
</dbReference>
<protein>
    <submittedName>
        <fullName evidence="2">Glycosyl transferase</fullName>
    </submittedName>
</protein>
<sequence>MGHPGGRIVGKILFGWEFGASLGHVYPLLRIANRLRDNGHEIVFVCRDVVLASDLVRAEGYKLIQAPFWKNPPIPNLRDIPTPSYADVLVRQGFAYRKNLVSMMSVWTDLVALLKPDLVVADHSPGLSLALRGLVPVFNVGNGFTLPPSGVEEYPVVNRGGKPLMAQERLLAIFNEVNRERGAPLLDRLPQVFDTEGQFVCTVPQLDPYHGVPGRVQVGPLEDSMTPAPLPENPHIFVYMAHDIAGREVVLETVAKNGLPATAYIRGASARDRARYASHSLTMLDKPVDFRSMLPKSSLVIHSGGGGTATACLMTGRPQIMLPTQAEANLNARLLRSRGLAEVAPPTVTPSHFKAILARAAGNREMAERCLQNAEILAGEDWGNALGRIVTAAEAILSPA</sequence>
<accession>A0ABQ5U520</accession>
<evidence type="ECO:0000313" key="3">
    <source>
        <dbReference type="Proteomes" id="UP001161409"/>
    </source>
</evidence>
<proteinExistence type="predicted"/>
<dbReference type="InterPro" id="IPR010610">
    <property type="entry name" value="EryCIII-like_C"/>
</dbReference>
<evidence type="ECO:0000259" key="1">
    <source>
        <dbReference type="Pfam" id="PF06722"/>
    </source>
</evidence>
<dbReference type="SUPFAM" id="SSF53756">
    <property type="entry name" value="UDP-Glycosyltransferase/glycogen phosphorylase"/>
    <property type="match status" value="1"/>
</dbReference>
<dbReference type="PANTHER" id="PTHR48050:SF13">
    <property type="entry name" value="STEROL 3-BETA-GLUCOSYLTRANSFERASE UGT80A2"/>
    <property type="match status" value="1"/>
</dbReference>
<dbReference type="GO" id="GO:0016740">
    <property type="term" value="F:transferase activity"/>
    <property type="evidence" value="ECO:0007669"/>
    <property type="project" value="UniProtKB-KW"/>
</dbReference>
<reference evidence="2" key="1">
    <citation type="journal article" date="2014" name="Int. J. Syst. Evol. Microbiol.">
        <title>Complete genome of a new Firmicutes species belonging to the dominant human colonic microbiota ('Ruminococcus bicirculans') reveals two chromosomes and a selective capacity to utilize plant glucans.</title>
        <authorList>
            <consortium name="NISC Comparative Sequencing Program"/>
            <person name="Wegmann U."/>
            <person name="Louis P."/>
            <person name="Goesmann A."/>
            <person name="Henrissat B."/>
            <person name="Duncan S.H."/>
            <person name="Flint H.J."/>
        </authorList>
    </citation>
    <scope>NUCLEOTIDE SEQUENCE</scope>
    <source>
        <strain evidence="2">NBRC 103408</strain>
    </source>
</reference>
<name>A0ABQ5U520_9PROT</name>
<gene>
    <name evidence="2" type="ORF">GCM10007924_20440</name>
</gene>
<comment type="caution">
    <text evidence="2">The sequence shown here is derived from an EMBL/GenBank/DDBJ whole genome shotgun (WGS) entry which is preliminary data.</text>
</comment>
<feature type="domain" description="Erythromycin biosynthesis protein CIII-like C-terminal" evidence="1">
    <location>
        <begin position="290"/>
        <end position="372"/>
    </location>
</feature>
<dbReference type="EMBL" id="BSNF01000007">
    <property type="protein sequence ID" value="GLQ06823.1"/>
    <property type="molecule type" value="Genomic_DNA"/>
</dbReference>
<keyword evidence="3" id="KW-1185">Reference proteome</keyword>
<dbReference type="Pfam" id="PF06722">
    <property type="entry name" value="EryCIII-like_C"/>
    <property type="match status" value="1"/>
</dbReference>
<dbReference type="Gene3D" id="3.40.50.2000">
    <property type="entry name" value="Glycogen Phosphorylase B"/>
    <property type="match status" value="2"/>
</dbReference>
<keyword evidence="2" id="KW-0808">Transferase</keyword>
<dbReference type="InterPro" id="IPR050426">
    <property type="entry name" value="Glycosyltransferase_28"/>
</dbReference>
<organism evidence="2 3">
    <name type="scientific">Sneathiella chinensis</name>
    <dbReference type="NCBI Taxonomy" id="349750"/>
    <lineage>
        <taxon>Bacteria</taxon>
        <taxon>Pseudomonadati</taxon>
        <taxon>Pseudomonadota</taxon>
        <taxon>Alphaproteobacteria</taxon>
        <taxon>Sneathiellales</taxon>
        <taxon>Sneathiellaceae</taxon>
        <taxon>Sneathiella</taxon>
    </lineage>
</organism>
<reference evidence="2" key="2">
    <citation type="submission" date="2023-01" db="EMBL/GenBank/DDBJ databases">
        <title>Draft genome sequence of Sneathiella chinensis strain NBRC 103408.</title>
        <authorList>
            <person name="Sun Q."/>
            <person name="Mori K."/>
        </authorList>
    </citation>
    <scope>NUCLEOTIDE SEQUENCE</scope>
    <source>
        <strain evidence="2">NBRC 103408</strain>
    </source>
</reference>